<dbReference type="GO" id="GO:0008270">
    <property type="term" value="F:zinc ion binding"/>
    <property type="evidence" value="ECO:0007669"/>
    <property type="project" value="TreeGrafter"/>
</dbReference>
<protein>
    <submittedName>
        <fullName evidence="2">Cobalamin synthesis protein P47K</fullName>
    </submittedName>
</protein>
<dbReference type="InterPro" id="IPR004392">
    <property type="entry name" value="Hyd_mat_HypB"/>
</dbReference>
<feature type="domain" description="CobW/HypB/UreG nucleotide-binding" evidence="1">
    <location>
        <begin position="4"/>
        <end position="164"/>
    </location>
</feature>
<dbReference type="Proteomes" id="UP000006250">
    <property type="component" value="Unassembled WGS sequence"/>
</dbReference>
<comment type="caution">
    <text evidence="2">The sequence shown here is derived from an EMBL/GenBank/DDBJ whole genome shotgun (WGS) entry which is preliminary data.</text>
</comment>
<organism evidence="2 3">
    <name type="scientific">Solidesulfovibrio fructosivorans JJ]</name>
    <dbReference type="NCBI Taxonomy" id="596151"/>
    <lineage>
        <taxon>Bacteria</taxon>
        <taxon>Pseudomonadati</taxon>
        <taxon>Thermodesulfobacteriota</taxon>
        <taxon>Desulfovibrionia</taxon>
        <taxon>Desulfovibrionales</taxon>
        <taxon>Desulfovibrionaceae</taxon>
        <taxon>Solidesulfovibrio</taxon>
    </lineage>
</organism>
<dbReference type="GO" id="GO:0051604">
    <property type="term" value="P:protein maturation"/>
    <property type="evidence" value="ECO:0007669"/>
    <property type="project" value="InterPro"/>
</dbReference>
<gene>
    <name evidence="2" type="ORF">DesfrDRAFT_3599</name>
</gene>
<accession>E1K149</accession>
<dbReference type="GO" id="GO:0016151">
    <property type="term" value="F:nickel cation binding"/>
    <property type="evidence" value="ECO:0007669"/>
    <property type="project" value="InterPro"/>
</dbReference>
<dbReference type="OrthoDB" id="9777530at2"/>
<proteinExistence type="predicted"/>
<evidence type="ECO:0000259" key="1">
    <source>
        <dbReference type="Pfam" id="PF02492"/>
    </source>
</evidence>
<dbReference type="SUPFAM" id="SSF52540">
    <property type="entry name" value="P-loop containing nucleoside triphosphate hydrolases"/>
    <property type="match status" value="1"/>
</dbReference>
<dbReference type="eggNOG" id="COG0378">
    <property type="taxonomic scope" value="Bacteria"/>
</dbReference>
<dbReference type="AlphaFoldDB" id="E1K149"/>
<evidence type="ECO:0000313" key="2">
    <source>
        <dbReference type="EMBL" id="EFL49676.1"/>
    </source>
</evidence>
<dbReference type="EMBL" id="AECZ01000036">
    <property type="protein sequence ID" value="EFL49676.1"/>
    <property type="molecule type" value="Genomic_DNA"/>
</dbReference>
<evidence type="ECO:0000313" key="3">
    <source>
        <dbReference type="Proteomes" id="UP000006250"/>
    </source>
</evidence>
<dbReference type="Pfam" id="PF02492">
    <property type="entry name" value="cobW"/>
    <property type="match status" value="1"/>
</dbReference>
<name>E1K149_SOLFR</name>
<dbReference type="PANTHER" id="PTHR30134:SF1">
    <property type="entry name" value="COBW_HYPB_UREG NUCLEOTIDE-BINDING DOMAIN-CONTAINING PROTEIN"/>
    <property type="match status" value="1"/>
</dbReference>
<dbReference type="RefSeq" id="WP_005996244.1">
    <property type="nucleotide sequence ID" value="NZ_AECZ01000036.1"/>
</dbReference>
<dbReference type="PANTHER" id="PTHR30134">
    <property type="entry name" value="HYDROGENASE PROTEIN ASSEMBLY PROTEIN, NICKEL CHAPERONE"/>
    <property type="match status" value="1"/>
</dbReference>
<reference evidence="2 3" key="1">
    <citation type="submission" date="2010-08" db="EMBL/GenBank/DDBJ databases">
        <title>The draft genome of Desulfovibrio fructosovorans JJ.</title>
        <authorList>
            <consortium name="US DOE Joint Genome Institute (JGI-PGF)"/>
            <person name="Lucas S."/>
            <person name="Copeland A."/>
            <person name="Lapidus A."/>
            <person name="Cheng J.-F."/>
            <person name="Bruce D."/>
            <person name="Goodwin L."/>
            <person name="Pitluck S."/>
            <person name="Land M.L."/>
            <person name="Hauser L."/>
            <person name="Chang Y.-J."/>
            <person name="Jeffries C."/>
            <person name="Wall J.D."/>
            <person name="Stahl D.A."/>
            <person name="Arkin A.P."/>
            <person name="Dehal P."/>
            <person name="Stolyar S.M."/>
            <person name="Hazen T.C."/>
            <person name="Woyke T.J."/>
        </authorList>
    </citation>
    <scope>NUCLEOTIDE SEQUENCE [LARGE SCALE GENOMIC DNA]</scope>
    <source>
        <strain evidence="2 3">JJ</strain>
    </source>
</reference>
<dbReference type="STRING" id="596151.DesfrDRAFT_3599"/>
<sequence length="232" mass="24006">MKCVTVAGPPASGKTSVLLKTASILAGRSLSLGVVKFDCLASRDREAYAKAGVPAVQGLSGALCPDHFYVCNAADAHAWGTRQGVSILAIESAGLCNRCAPHLESVLAVCVVDALSGIDTPAKIGPMLRLADVVAITKGDVVSQAEREVFAFRVRRVNPRATVLFVSGLTGQGADALAHVIAAAPDTPTLDGASLRFTMPAAVCSYCLGQRRVGADHQMGNVRKMDFGEAAS</sequence>
<dbReference type="GO" id="GO:0003924">
    <property type="term" value="F:GTPase activity"/>
    <property type="evidence" value="ECO:0007669"/>
    <property type="project" value="InterPro"/>
</dbReference>
<dbReference type="Gene3D" id="3.40.50.300">
    <property type="entry name" value="P-loop containing nucleotide triphosphate hydrolases"/>
    <property type="match status" value="1"/>
</dbReference>
<dbReference type="InterPro" id="IPR027417">
    <property type="entry name" value="P-loop_NTPase"/>
</dbReference>
<keyword evidence="3" id="KW-1185">Reference proteome</keyword>
<dbReference type="InterPro" id="IPR003495">
    <property type="entry name" value="CobW/HypB/UreG_nucleotide-bd"/>
</dbReference>